<protein>
    <submittedName>
        <fullName evidence="2">Uncharacterized protein</fullName>
    </submittedName>
</protein>
<comment type="caution">
    <text evidence="2">The sequence shown here is derived from an EMBL/GenBank/DDBJ whole genome shotgun (WGS) entry which is preliminary data.</text>
</comment>
<gene>
    <name evidence="2" type="ORF">RFI_37239</name>
</gene>
<organism evidence="2 3">
    <name type="scientific">Reticulomyxa filosa</name>
    <dbReference type="NCBI Taxonomy" id="46433"/>
    <lineage>
        <taxon>Eukaryota</taxon>
        <taxon>Sar</taxon>
        <taxon>Rhizaria</taxon>
        <taxon>Retaria</taxon>
        <taxon>Foraminifera</taxon>
        <taxon>Monothalamids</taxon>
        <taxon>Reticulomyxidae</taxon>
        <taxon>Reticulomyxa</taxon>
    </lineage>
</organism>
<keyword evidence="3" id="KW-1185">Reference proteome</keyword>
<evidence type="ECO:0000256" key="1">
    <source>
        <dbReference type="SAM" id="MobiDB-lite"/>
    </source>
</evidence>
<reference evidence="2 3" key="1">
    <citation type="journal article" date="2013" name="Curr. Biol.">
        <title>The Genome of the Foraminiferan Reticulomyxa filosa.</title>
        <authorList>
            <person name="Glockner G."/>
            <person name="Hulsmann N."/>
            <person name="Schleicher M."/>
            <person name="Noegel A.A."/>
            <person name="Eichinger L."/>
            <person name="Gallinger C."/>
            <person name="Pawlowski J."/>
            <person name="Sierra R."/>
            <person name="Euteneuer U."/>
            <person name="Pillet L."/>
            <person name="Moustafa A."/>
            <person name="Platzer M."/>
            <person name="Groth M."/>
            <person name="Szafranski K."/>
            <person name="Schliwa M."/>
        </authorList>
    </citation>
    <scope>NUCLEOTIDE SEQUENCE [LARGE SCALE GENOMIC DNA]</scope>
</reference>
<dbReference type="Proteomes" id="UP000023152">
    <property type="component" value="Unassembled WGS sequence"/>
</dbReference>
<dbReference type="EMBL" id="ASPP01041642">
    <property type="protein sequence ID" value="ETO00208.1"/>
    <property type="molecule type" value="Genomic_DNA"/>
</dbReference>
<evidence type="ECO:0000313" key="2">
    <source>
        <dbReference type="EMBL" id="ETO00208.1"/>
    </source>
</evidence>
<feature type="compositionally biased region" description="Low complexity" evidence="1">
    <location>
        <begin position="67"/>
        <end position="94"/>
    </location>
</feature>
<sequence>MHFRRLNAPVRNTVDLVTSGESREESVEDYLESKEEIIVESKEDSQKELFDDFKELQQSKEVLIPTKSSSPKSLSPKSSSIKQSSPKSLSPKSSSPKEKLNDK</sequence>
<feature type="region of interest" description="Disordered" evidence="1">
    <location>
        <begin position="1"/>
        <end position="29"/>
    </location>
</feature>
<proteinExistence type="predicted"/>
<dbReference type="AlphaFoldDB" id="X6LDX3"/>
<accession>X6LDX3</accession>
<name>X6LDX3_RETFI</name>
<feature type="region of interest" description="Disordered" evidence="1">
    <location>
        <begin position="61"/>
        <end position="103"/>
    </location>
</feature>
<evidence type="ECO:0000313" key="3">
    <source>
        <dbReference type="Proteomes" id="UP000023152"/>
    </source>
</evidence>